<dbReference type="GeneID" id="10359162"/>
<evidence type="ECO:0000256" key="2">
    <source>
        <dbReference type="ARBA" id="ARBA00009303"/>
    </source>
</evidence>
<dbReference type="CDD" id="cd01049">
    <property type="entry name" value="RNRR2"/>
    <property type="match status" value="1"/>
</dbReference>
<organism evidence="7 8">
    <name type="scientific">Brochothrix phage A9</name>
    <dbReference type="NCBI Taxonomy" id="857312"/>
    <lineage>
        <taxon>Viruses</taxon>
        <taxon>Duplodnaviria</taxon>
        <taxon>Heunggongvirae</taxon>
        <taxon>Uroviricota</taxon>
        <taxon>Caudoviricetes</taxon>
        <taxon>Herelleviridae</taxon>
        <taxon>Klumppvirus</taxon>
        <taxon>Klumppvirus A9</taxon>
    </lineage>
</organism>
<dbReference type="InterPro" id="IPR033909">
    <property type="entry name" value="RNR_small"/>
</dbReference>
<dbReference type="GO" id="GO:0004748">
    <property type="term" value="F:ribonucleoside-diphosphate reductase activity, thioredoxin disulfide as acceptor"/>
    <property type="evidence" value="ECO:0007669"/>
    <property type="project" value="UniProtKB-EC"/>
</dbReference>
<dbReference type="Proteomes" id="UP000000331">
    <property type="component" value="Segment"/>
</dbReference>
<dbReference type="GO" id="GO:0009263">
    <property type="term" value="P:deoxyribonucleotide biosynthetic process"/>
    <property type="evidence" value="ECO:0007669"/>
    <property type="project" value="InterPro"/>
</dbReference>
<dbReference type="EMBL" id="HM242243">
    <property type="protein sequence ID" value="ADJ53166.1"/>
    <property type="molecule type" value="Genomic_DNA"/>
</dbReference>
<evidence type="ECO:0000313" key="8">
    <source>
        <dbReference type="Proteomes" id="UP000000331"/>
    </source>
</evidence>
<name>D9J0S9_9CAUD</name>
<dbReference type="PANTHER" id="PTHR23409">
    <property type="entry name" value="RIBONUCLEOSIDE-DIPHOSPHATE REDUCTASE SMALL CHAIN"/>
    <property type="match status" value="1"/>
</dbReference>
<dbReference type="UniPathway" id="UPA00326"/>
<sequence length="203" mass="23240">MNETERRAKAGVYKAINWNEIEDNYDKQTWEKLNSQFWTATRVPVSNDLDDWRTLDPVAKDLYGKVFGGLTLLDTLQSQDGMLSLLNNETQSPHMRAVLSNMLFMEAIHAQSYSTIFSTLMTPQEIANVFDFTHTNEHLQKKAHLINEVYQNGTVPQKMIASVFLESGLFYSGFYTPLYYLGNGKMANVAEVIRLILRDESVN</sequence>
<reference evidence="7 8" key="1">
    <citation type="journal article" date="2010" name="J. Bacteriol.">
        <title>Brochothrix thermosphacta bacteriophages feature heterogeneous and highly mosaic genomes and utilize unique prophage insertion sites.</title>
        <authorList>
            <person name="Kilcher S."/>
            <person name="Loessner M.J."/>
            <person name="Klumpp J."/>
        </authorList>
    </citation>
    <scope>NUCLEOTIDE SEQUENCE [LARGE SCALE GENOMIC DNA]</scope>
</reference>
<dbReference type="EC" id="1.17.4.1" evidence="3"/>
<evidence type="ECO:0000256" key="6">
    <source>
        <dbReference type="ARBA" id="ARBA00023004"/>
    </source>
</evidence>
<keyword evidence="6" id="KW-0408">Iron</keyword>
<dbReference type="Pfam" id="PF00268">
    <property type="entry name" value="Ribonuc_red_sm"/>
    <property type="match status" value="1"/>
</dbReference>
<keyword evidence="8" id="KW-1185">Reference proteome</keyword>
<protein>
    <recommendedName>
        <fullName evidence="3">ribonucleoside-diphosphate reductase</fullName>
        <ecNumber evidence="3">1.17.4.1</ecNumber>
    </recommendedName>
</protein>
<evidence type="ECO:0000256" key="5">
    <source>
        <dbReference type="ARBA" id="ARBA00023002"/>
    </source>
</evidence>
<dbReference type="SUPFAM" id="SSF47240">
    <property type="entry name" value="Ferritin-like"/>
    <property type="match status" value="1"/>
</dbReference>
<keyword evidence="4" id="KW-0479">Metal-binding</keyword>
<dbReference type="OrthoDB" id="4477at10239"/>
<dbReference type="InterPro" id="IPR012348">
    <property type="entry name" value="RNR-like"/>
</dbReference>
<dbReference type="GO" id="GO:0046872">
    <property type="term" value="F:metal ion binding"/>
    <property type="evidence" value="ECO:0007669"/>
    <property type="project" value="UniProtKB-KW"/>
</dbReference>
<evidence type="ECO:0000313" key="7">
    <source>
        <dbReference type="EMBL" id="ADJ53166.1"/>
    </source>
</evidence>
<comment type="similarity">
    <text evidence="2">Belongs to the ribonucleoside diphosphate reductase small chain family.</text>
</comment>
<dbReference type="Gene3D" id="1.10.620.20">
    <property type="entry name" value="Ribonucleotide Reductase, subunit A"/>
    <property type="match status" value="1"/>
</dbReference>
<dbReference type="KEGG" id="vg:10359162"/>
<evidence type="ECO:0000256" key="3">
    <source>
        <dbReference type="ARBA" id="ARBA00012274"/>
    </source>
</evidence>
<comment type="cofactor">
    <cofactor evidence="1">
        <name>Fe cation</name>
        <dbReference type="ChEBI" id="CHEBI:24875"/>
    </cofactor>
</comment>
<evidence type="ECO:0000256" key="1">
    <source>
        <dbReference type="ARBA" id="ARBA00001962"/>
    </source>
</evidence>
<keyword evidence="5" id="KW-0560">Oxidoreductase</keyword>
<proteinExistence type="inferred from homology"/>
<dbReference type="PANTHER" id="PTHR23409:SF18">
    <property type="entry name" value="RIBONUCLEOSIDE-DIPHOSPHATE REDUCTASE SUBUNIT M2"/>
    <property type="match status" value="1"/>
</dbReference>
<dbReference type="InterPro" id="IPR000358">
    <property type="entry name" value="RNR_small_fam"/>
</dbReference>
<dbReference type="InterPro" id="IPR009078">
    <property type="entry name" value="Ferritin-like_SF"/>
</dbReference>
<dbReference type="RefSeq" id="YP_004301465.1">
    <property type="nucleotide sequence ID" value="NC_015253.1"/>
</dbReference>
<accession>D9J0S9</accession>
<evidence type="ECO:0000256" key="4">
    <source>
        <dbReference type="ARBA" id="ARBA00022723"/>
    </source>
</evidence>